<name>A0AAW9MVS9_9FIRM</name>
<organism evidence="3 4">
    <name type="scientific">Citroniella saccharovorans</name>
    <dbReference type="NCBI Taxonomy" id="2053367"/>
    <lineage>
        <taxon>Bacteria</taxon>
        <taxon>Bacillati</taxon>
        <taxon>Bacillota</taxon>
        <taxon>Tissierellia</taxon>
        <taxon>Tissierellales</taxon>
        <taxon>Peptoniphilaceae</taxon>
        <taxon>Citroniella</taxon>
    </lineage>
</organism>
<evidence type="ECO:0000313" key="4">
    <source>
        <dbReference type="Proteomes" id="UP001357733"/>
    </source>
</evidence>
<dbReference type="RefSeq" id="WP_324618926.1">
    <property type="nucleotide sequence ID" value="NZ_JAYKOT010000002.1"/>
</dbReference>
<keyword evidence="4" id="KW-1185">Reference proteome</keyword>
<comment type="caution">
    <text evidence="3">The sequence shown here is derived from an EMBL/GenBank/DDBJ whole genome shotgun (WGS) entry which is preliminary data.</text>
</comment>
<dbReference type="EMBL" id="JAYKOT010000003">
    <property type="protein sequence ID" value="MEB3428914.1"/>
    <property type="molecule type" value="Genomic_DNA"/>
</dbReference>
<gene>
    <name evidence="1" type="ORF">VLK81_02310</name>
    <name evidence="2" type="ORF">VLK81_02555</name>
    <name evidence="3" type="ORF">VLK81_09645</name>
</gene>
<reference evidence="3 4" key="1">
    <citation type="submission" date="2024-01" db="EMBL/GenBank/DDBJ databases">
        <title>Complete genome sequence of Citroniella saccharovorans strain M6.X9, isolated from human fecal sample.</title>
        <authorList>
            <person name="Cheng G."/>
            <person name="Westerholm M."/>
            <person name="Schnurer A."/>
        </authorList>
    </citation>
    <scope>NUCLEOTIDE SEQUENCE [LARGE SCALE GENOMIC DNA]</scope>
    <source>
        <strain evidence="3 4">DSM 29873</strain>
    </source>
</reference>
<evidence type="ECO:0000313" key="3">
    <source>
        <dbReference type="EMBL" id="MEB3430246.1"/>
    </source>
</evidence>
<dbReference type="AlphaFoldDB" id="A0AAW9MVS9"/>
<accession>A0AAW9MVS9</accession>
<dbReference type="Proteomes" id="UP001357733">
    <property type="component" value="Unassembled WGS sequence"/>
</dbReference>
<dbReference type="EMBL" id="JAYKOT010000002">
    <property type="protein sequence ID" value="MEB3428867.1"/>
    <property type="molecule type" value="Genomic_DNA"/>
</dbReference>
<proteinExistence type="predicted"/>
<evidence type="ECO:0000313" key="2">
    <source>
        <dbReference type="EMBL" id="MEB3428914.1"/>
    </source>
</evidence>
<dbReference type="EMBL" id="JAYKOT010000003">
    <property type="protein sequence ID" value="MEB3430246.1"/>
    <property type="molecule type" value="Genomic_DNA"/>
</dbReference>
<evidence type="ECO:0000313" key="1">
    <source>
        <dbReference type="EMBL" id="MEB3428867.1"/>
    </source>
</evidence>
<protein>
    <submittedName>
        <fullName evidence="3">Uncharacterized protein</fullName>
    </submittedName>
</protein>
<sequence>MLEVIQAFVDKYNPEKIYRIGEKIKIEDKERVQDMIERKLVKEIKEVEEVKKVKEIKEAKTKGAE</sequence>